<gene>
    <name evidence="3" type="ORF">N8I84_32310</name>
</gene>
<feature type="region of interest" description="Disordered" evidence="1">
    <location>
        <begin position="58"/>
        <end position="123"/>
    </location>
</feature>
<protein>
    <submittedName>
        <fullName evidence="3">Collagen-like protein</fullName>
    </submittedName>
</protein>
<evidence type="ECO:0000313" key="4">
    <source>
        <dbReference type="Proteomes" id="UP001061298"/>
    </source>
</evidence>
<feature type="signal peptide" evidence="2">
    <location>
        <begin position="1"/>
        <end position="28"/>
    </location>
</feature>
<keyword evidence="2" id="KW-0732">Signal</keyword>
<accession>A0ABY6EAF8</accession>
<sequence length="211" mass="20766">MTFIRRAVTAAAGAAVVLVVTSAGFALATGEQQSYIAADGTIQGCVNSSGHLRLAEEGSACRPDERSVTWAQKGEQGPAGPKGDTGAQGPAGPAGQQGETGPQGPAGQAGQTGPQGPAGAPGLAGVHVVTVSKDVGSLDMVDVDATCPAGEIATGGGWYLPGTTAQSYGSELHSNPILSGTTPVGWTVGFLNGGYEPHYTASVYAICAKAG</sequence>
<proteinExistence type="predicted"/>
<evidence type="ECO:0000256" key="2">
    <source>
        <dbReference type="SAM" id="SignalP"/>
    </source>
</evidence>
<feature type="chain" id="PRO_5045189641" evidence="2">
    <location>
        <begin position="29"/>
        <end position="211"/>
    </location>
</feature>
<dbReference type="Pfam" id="PF01391">
    <property type="entry name" value="Collagen"/>
    <property type="match status" value="1"/>
</dbReference>
<organism evidence="3 4">
    <name type="scientific">Streptomyces cynarae</name>
    <dbReference type="NCBI Taxonomy" id="2981134"/>
    <lineage>
        <taxon>Bacteria</taxon>
        <taxon>Bacillati</taxon>
        <taxon>Actinomycetota</taxon>
        <taxon>Actinomycetes</taxon>
        <taxon>Kitasatosporales</taxon>
        <taxon>Streptomycetaceae</taxon>
        <taxon>Streptomyces</taxon>
    </lineage>
</organism>
<feature type="compositionally biased region" description="Low complexity" evidence="1">
    <location>
        <begin position="85"/>
        <end position="121"/>
    </location>
</feature>
<dbReference type="RefSeq" id="WP_263232939.1">
    <property type="nucleotide sequence ID" value="NZ_CP106793.1"/>
</dbReference>
<dbReference type="Proteomes" id="UP001061298">
    <property type="component" value="Chromosome"/>
</dbReference>
<evidence type="ECO:0000256" key="1">
    <source>
        <dbReference type="SAM" id="MobiDB-lite"/>
    </source>
</evidence>
<reference evidence="3" key="1">
    <citation type="submission" date="2022-10" db="EMBL/GenBank/DDBJ databases">
        <authorList>
            <person name="Mo P."/>
        </authorList>
    </citation>
    <scope>NUCLEOTIDE SEQUENCE</scope>
    <source>
        <strain evidence="3">HUAS 13-4</strain>
    </source>
</reference>
<dbReference type="Gene3D" id="1.20.5.320">
    <property type="entry name" value="6-Phosphogluconate Dehydrogenase, domain 3"/>
    <property type="match status" value="1"/>
</dbReference>
<evidence type="ECO:0000313" key="3">
    <source>
        <dbReference type="EMBL" id="UXY22868.1"/>
    </source>
</evidence>
<dbReference type="InterPro" id="IPR008160">
    <property type="entry name" value="Collagen"/>
</dbReference>
<keyword evidence="4" id="KW-1185">Reference proteome</keyword>
<dbReference type="EMBL" id="CP106793">
    <property type="protein sequence ID" value="UXY22868.1"/>
    <property type="molecule type" value="Genomic_DNA"/>
</dbReference>
<name>A0ABY6EAF8_9ACTN</name>